<dbReference type="Proteomes" id="UP000018208">
    <property type="component" value="Unassembled WGS sequence"/>
</dbReference>
<evidence type="ECO:0000256" key="1">
    <source>
        <dbReference type="SAM" id="Phobius"/>
    </source>
</evidence>
<gene>
    <name evidence="2" type="ORF">SS50377_15283</name>
    <name evidence="3" type="ORF">SS50377_24297</name>
</gene>
<dbReference type="VEuPathDB" id="GiardiaDB:SS50377_24297"/>
<name>V6LJX2_9EUKA</name>
<keyword evidence="1" id="KW-0472">Membrane</keyword>
<protein>
    <recommendedName>
        <fullName evidence="5">Transmembrane protein</fullName>
    </recommendedName>
</protein>
<dbReference type="AlphaFoldDB" id="V6LJX2"/>
<keyword evidence="1" id="KW-1133">Transmembrane helix</keyword>
<sequence length="532" mass="59813">MIAVLTFSCQMRSARVQIKTQSDSIEFYTQPSPILDADETISCRAQTGKTAVYEIQIGTNTFRSEFVVYDAFQDNVVELHPVAGSSAESASTFVIASYMITFLDNNLDQTAAVGQLIVVIYNYNQCIYDPTIQYESFTSISAVVKTNPKCIVKPSASVMYILNLENDIIVQKNITQTDFDFSSFSAESANCKSGTDAFQKLCSNISLQISGDNFISLQLTIIIPKTIKTKNKYTNDYGDDVDEAVTLNFNLIYIIPISKRDVTVTCTLSDQVGFLEGVVYIHQIPTTPICNFDTYDTQTFWVTASELADESGKNFQLQFYTQQAFMIHGYFSCETWEISGYESIEECNLQLFQVKSYPSNMSQAISYKLFIKNVFSGSYRFNSDNIPGGDSNATITQGQMCVKLNKIIPTTRNFISIQLNISQTATQFNENNVQISLINSFEFPSIDNTYCFTIDKQQTLILSKYAFSSYFGVVSAASTLLQLQQLEVLAGYDVFYQGWILILVAIAVCSIFIIIRIFILKRQNVSNTIYKY</sequence>
<feature type="transmembrane region" description="Helical" evidence="1">
    <location>
        <begin position="496"/>
        <end position="519"/>
    </location>
</feature>
<reference evidence="2 3" key="1">
    <citation type="journal article" date="2014" name="PLoS Genet.">
        <title>The Genome of Spironucleus salmonicida Highlights a Fish Pathogen Adapted to Fluctuating Environments.</title>
        <authorList>
            <person name="Xu F."/>
            <person name="Jerlstrom-Hultqvist J."/>
            <person name="Einarsson E."/>
            <person name="Astvaldsson A."/>
            <person name="Svard S.G."/>
            <person name="Andersson J.O."/>
        </authorList>
    </citation>
    <scope>NUCLEOTIDE SEQUENCE</scope>
    <source>
        <strain evidence="3">ATCC 50377</strain>
    </source>
</reference>
<dbReference type="EMBL" id="AUWU02000004">
    <property type="protein sequence ID" value="KAH0574342.1"/>
    <property type="molecule type" value="Genomic_DNA"/>
</dbReference>
<accession>V6LJX2</accession>
<organism evidence="2">
    <name type="scientific">Spironucleus salmonicida</name>
    <dbReference type="NCBI Taxonomy" id="348837"/>
    <lineage>
        <taxon>Eukaryota</taxon>
        <taxon>Metamonada</taxon>
        <taxon>Diplomonadida</taxon>
        <taxon>Hexamitidae</taxon>
        <taxon>Hexamitinae</taxon>
        <taxon>Spironucleus</taxon>
    </lineage>
</organism>
<proteinExistence type="predicted"/>
<keyword evidence="1" id="KW-0812">Transmembrane</keyword>
<dbReference type="EMBL" id="KI546107">
    <property type="protein sequence ID" value="EST44837.1"/>
    <property type="molecule type" value="Genomic_DNA"/>
</dbReference>
<keyword evidence="4" id="KW-1185">Reference proteome</keyword>
<evidence type="ECO:0000313" key="4">
    <source>
        <dbReference type="Proteomes" id="UP000018208"/>
    </source>
</evidence>
<evidence type="ECO:0000313" key="2">
    <source>
        <dbReference type="EMBL" id="EST44837.1"/>
    </source>
</evidence>
<evidence type="ECO:0000313" key="3">
    <source>
        <dbReference type="EMBL" id="KAH0574342.1"/>
    </source>
</evidence>
<reference evidence="3" key="2">
    <citation type="submission" date="2020-12" db="EMBL/GenBank/DDBJ databases">
        <title>New Spironucleus salmonicida genome in near-complete chromosomes.</title>
        <authorList>
            <person name="Xu F."/>
            <person name="Kurt Z."/>
            <person name="Jimenez-Gonzalez A."/>
            <person name="Astvaldsson A."/>
            <person name="Andersson J.O."/>
            <person name="Svard S.G."/>
        </authorList>
    </citation>
    <scope>NUCLEOTIDE SEQUENCE</scope>
    <source>
        <strain evidence="3">ATCC 50377</strain>
    </source>
</reference>
<evidence type="ECO:0008006" key="5">
    <source>
        <dbReference type="Google" id="ProtNLM"/>
    </source>
</evidence>